<dbReference type="PANTHER" id="PTHR46240">
    <property type="entry name" value="SER/THR PROTEIN KINASE ULK4"/>
    <property type="match status" value="1"/>
</dbReference>
<comment type="caution">
    <text evidence="2">The sequence shown here is derived from an EMBL/GenBank/DDBJ whole genome shotgun (WGS) entry which is preliminary data.</text>
</comment>
<dbReference type="InterPro" id="IPR011009">
    <property type="entry name" value="Kinase-like_dom_sf"/>
</dbReference>
<dbReference type="Gene3D" id="1.10.510.10">
    <property type="entry name" value="Transferase(Phosphotransferase) domain 1"/>
    <property type="match status" value="1"/>
</dbReference>
<dbReference type="AlphaFoldDB" id="A0AAN7UAB2"/>
<dbReference type="InterPro" id="IPR000719">
    <property type="entry name" value="Prot_kinase_dom"/>
</dbReference>
<organism evidence="2 3">
    <name type="scientific">Dictyostelium firmibasis</name>
    <dbReference type="NCBI Taxonomy" id="79012"/>
    <lineage>
        <taxon>Eukaryota</taxon>
        <taxon>Amoebozoa</taxon>
        <taxon>Evosea</taxon>
        <taxon>Eumycetozoa</taxon>
        <taxon>Dictyostelia</taxon>
        <taxon>Dictyosteliales</taxon>
        <taxon>Dictyosteliaceae</taxon>
        <taxon>Dictyostelium</taxon>
    </lineage>
</organism>
<dbReference type="Proteomes" id="UP001344447">
    <property type="component" value="Unassembled WGS sequence"/>
</dbReference>
<dbReference type="InterPro" id="IPR045906">
    <property type="entry name" value="ULK4"/>
</dbReference>
<proteinExistence type="predicted"/>
<evidence type="ECO:0000259" key="1">
    <source>
        <dbReference type="PROSITE" id="PS50011"/>
    </source>
</evidence>
<dbReference type="PROSITE" id="PS50011">
    <property type="entry name" value="PROTEIN_KINASE_DOM"/>
    <property type="match status" value="1"/>
</dbReference>
<accession>A0AAN7UAB2</accession>
<dbReference type="Pfam" id="PF00069">
    <property type="entry name" value="Pkinase"/>
    <property type="match status" value="1"/>
</dbReference>
<dbReference type="GO" id="GO:0004672">
    <property type="term" value="F:protein kinase activity"/>
    <property type="evidence" value="ECO:0007669"/>
    <property type="project" value="InterPro"/>
</dbReference>
<evidence type="ECO:0000313" key="2">
    <source>
        <dbReference type="EMBL" id="KAK5583243.1"/>
    </source>
</evidence>
<sequence length="151" mass="17821">MIQSIIKKVIFDEKLFCKFAEKFFSLSCIVMNNDYLSPRLHHDENVFYNLLFLSPDIFLGKPHSPNSYMWSFGCCLYQCLTGKAPFNSFEDMANFIRNKNQLAIEIPDKFYKSENQSLISLIKNILCKKEKECDKLTWSDCFKHCFFSDVF</sequence>
<feature type="domain" description="Protein kinase" evidence="1">
    <location>
        <begin position="1"/>
        <end position="147"/>
    </location>
</feature>
<dbReference type="PANTHER" id="PTHR46240:SF1">
    <property type="entry name" value="SERINE_THREONINE-PROTEIN KINASE ULK4"/>
    <property type="match status" value="1"/>
</dbReference>
<keyword evidence="3" id="KW-1185">Reference proteome</keyword>
<dbReference type="EMBL" id="JAVFKY010000001">
    <property type="protein sequence ID" value="KAK5583243.1"/>
    <property type="molecule type" value="Genomic_DNA"/>
</dbReference>
<protein>
    <recommendedName>
        <fullName evidence="1">Protein kinase domain-containing protein</fullName>
    </recommendedName>
</protein>
<reference evidence="2 3" key="1">
    <citation type="submission" date="2023-11" db="EMBL/GenBank/DDBJ databases">
        <title>Dfirmibasis_genome.</title>
        <authorList>
            <person name="Edelbroek B."/>
            <person name="Kjellin J."/>
            <person name="Jerlstrom-Hultqvist J."/>
            <person name="Soderbom F."/>
        </authorList>
    </citation>
    <scope>NUCLEOTIDE SEQUENCE [LARGE SCALE GENOMIC DNA]</scope>
    <source>
        <strain evidence="2 3">TNS-C-14</strain>
    </source>
</reference>
<dbReference type="SUPFAM" id="SSF56112">
    <property type="entry name" value="Protein kinase-like (PK-like)"/>
    <property type="match status" value="1"/>
</dbReference>
<name>A0AAN7UAB2_9MYCE</name>
<dbReference type="GO" id="GO:0005524">
    <property type="term" value="F:ATP binding"/>
    <property type="evidence" value="ECO:0007669"/>
    <property type="project" value="InterPro"/>
</dbReference>
<evidence type="ECO:0000313" key="3">
    <source>
        <dbReference type="Proteomes" id="UP001344447"/>
    </source>
</evidence>
<gene>
    <name evidence="2" type="ORF">RB653_004834</name>
</gene>